<dbReference type="PROSITE" id="PS00178">
    <property type="entry name" value="AA_TRNA_LIGASE_I"/>
    <property type="match status" value="1"/>
</dbReference>
<dbReference type="OrthoDB" id="1350766at2759"/>
<sequence length="137" mass="15730">MKFEEGGKFEELPGAKMGEVVVRFPPEASGFLHIGHAKAALINQNYKDTFKGRLLLRFDDTNPTKETVEYETAILEDLPRLGITWDSLTYTSDYFDKMVDFCTQMIQEGKAYADNTDSETMRTEREQRKESACRNNV</sequence>
<keyword evidence="1 6" id="KW-0436">Ligase</keyword>
<feature type="domain" description="Glutamyl/glutaminyl-tRNA synthetase class Ib catalytic" evidence="8">
    <location>
        <begin position="19"/>
        <end position="132"/>
    </location>
</feature>
<dbReference type="InterPro" id="IPR020058">
    <property type="entry name" value="Glu/Gln-tRNA-synth_Ib_cat-dom"/>
</dbReference>
<dbReference type="PRINTS" id="PR00987">
    <property type="entry name" value="TRNASYNTHGLU"/>
</dbReference>
<feature type="compositionally biased region" description="Basic and acidic residues" evidence="7">
    <location>
        <begin position="119"/>
        <end position="137"/>
    </location>
</feature>
<dbReference type="InterPro" id="IPR000924">
    <property type="entry name" value="Glu/Gln-tRNA-synth"/>
</dbReference>
<organism evidence="9 10">
    <name type="scientific">Dibothriocephalus latus</name>
    <name type="common">Fish tapeworm</name>
    <name type="synonym">Diphyllobothrium latum</name>
    <dbReference type="NCBI Taxonomy" id="60516"/>
    <lineage>
        <taxon>Eukaryota</taxon>
        <taxon>Metazoa</taxon>
        <taxon>Spiralia</taxon>
        <taxon>Lophotrochozoa</taxon>
        <taxon>Platyhelminthes</taxon>
        <taxon>Cestoda</taxon>
        <taxon>Eucestoda</taxon>
        <taxon>Diphyllobothriidea</taxon>
        <taxon>Diphyllobothriidae</taxon>
        <taxon>Dibothriocephalus</taxon>
    </lineage>
</organism>
<evidence type="ECO:0000256" key="4">
    <source>
        <dbReference type="ARBA" id="ARBA00022917"/>
    </source>
</evidence>
<dbReference type="Gene3D" id="3.90.800.10">
    <property type="entry name" value="Glutamyl-tRNA Synthetase, Domain 3"/>
    <property type="match status" value="1"/>
</dbReference>
<gene>
    <name evidence="9" type="ORF">DILT_LOCUS18493</name>
</gene>
<dbReference type="InterPro" id="IPR001412">
    <property type="entry name" value="aa-tRNA-synth_I_CS"/>
</dbReference>
<dbReference type="GO" id="GO:0005524">
    <property type="term" value="F:ATP binding"/>
    <property type="evidence" value="ECO:0007669"/>
    <property type="project" value="UniProtKB-KW"/>
</dbReference>
<evidence type="ECO:0000256" key="6">
    <source>
        <dbReference type="RuleBase" id="RU363037"/>
    </source>
</evidence>
<protein>
    <recommendedName>
        <fullName evidence="8">Glutamyl/glutaminyl-tRNA synthetase class Ib catalytic domain-containing protein</fullName>
    </recommendedName>
</protein>
<evidence type="ECO:0000256" key="5">
    <source>
        <dbReference type="ARBA" id="ARBA00023146"/>
    </source>
</evidence>
<keyword evidence="3 6" id="KW-0067">ATP-binding</keyword>
<keyword evidence="4 6" id="KW-0648">Protein biosynthesis</keyword>
<dbReference type="GO" id="GO:0006424">
    <property type="term" value="P:glutamyl-tRNA aminoacylation"/>
    <property type="evidence" value="ECO:0007669"/>
    <property type="project" value="TreeGrafter"/>
</dbReference>
<dbReference type="AlphaFoldDB" id="A0A3P7NYE6"/>
<keyword evidence="10" id="KW-1185">Reference proteome</keyword>
<dbReference type="PANTHER" id="PTHR43097">
    <property type="entry name" value="GLUTAMINE-TRNA LIGASE"/>
    <property type="match status" value="1"/>
</dbReference>
<evidence type="ECO:0000256" key="3">
    <source>
        <dbReference type="ARBA" id="ARBA00022840"/>
    </source>
</evidence>
<dbReference type="Proteomes" id="UP000281553">
    <property type="component" value="Unassembled WGS sequence"/>
</dbReference>
<evidence type="ECO:0000313" key="9">
    <source>
        <dbReference type="EMBL" id="VDN41268.1"/>
    </source>
</evidence>
<feature type="region of interest" description="Disordered" evidence="7">
    <location>
        <begin position="113"/>
        <end position="137"/>
    </location>
</feature>
<evidence type="ECO:0000313" key="10">
    <source>
        <dbReference type="Proteomes" id="UP000281553"/>
    </source>
</evidence>
<dbReference type="Pfam" id="PF00749">
    <property type="entry name" value="tRNA-synt_1c"/>
    <property type="match status" value="1"/>
</dbReference>
<evidence type="ECO:0000259" key="8">
    <source>
        <dbReference type="Pfam" id="PF00749"/>
    </source>
</evidence>
<dbReference type="InterPro" id="IPR050132">
    <property type="entry name" value="Gln/Glu-tRNA_Ligase"/>
</dbReference>
<dbReference type="InterPro" id="IPR014729">
    <property type="entry name" value="Rossmann-like_a/b/a_fold"/>
</dbReference>
<keyword evidence="5 6" id="KW-0030">Aminoacyl-tRNA synthetase</keyword>
<evidence type="ECO:0000256" key="2">
    <source>
        <dbReference type="ARBA" id="ARBA00022741"/>
    </source>
</evidence>
<dbReference type="GO" id="GO:0017102">
    <property type="term" value="C:methionyl glutamyl tRNA synthetase complex"/>
    <property type="evidence" value="ECO:0007669"/>
    <property type="project" value="TreeGrafter"/>
</dbReference>
<comment type="similarity">
    <text evidence="6">Belongs to the class-I aminoacyl-tRNA synthetase family.</text>
</comment>
<evidence type="ECO:0000256" key="7">
    <source>
        <dbReference type="SAM" id="MobiDB-lite"/>
    </source>
</evidence>
<evidence type="ECO:0000256" key="1">
    <source>
        <dbReference type="ARBA" id="ARBA00022598"/>
    </source>
</evidence>
<dbReference type="Gene3D" id="3.40.50.620">
    <property type="entry name" value="HUPs"/>
    <property type="match status" value="1"/>
</dbReference>
<dbReference type="GO" id="GO:0005829">
    <property type="term" value="C:cytosol"/>
    <property type="evidence" value="ECO:0007669"/>
    <property type="project" value="TreeGrafter"/>
</dbReference>
<name>A0A3P7NYE6_DIBLA</name>
<dbReference type="PANTHER" id="PTHR43097:SF5">
    <property type="entry name" value="GLUTAMATE--TRNA LIGASE"/>
    <property type="match status" value="1"/>
</dbReference>
<dbReference type="SUPFAM" id="SSF52374">
    <property type="entry name" value="Nucleotidylyl transferase"/>
    <property type="match status" value="1"/>
</dbReference>
<dbReference type="GO" id="GO:0004818">
    <property type="term" value="F:glutamate-tRNA ligase activity"/>
    <property type="evidence" value="ECO:0007669"/>
    <property type="project" value="TreeGrafter"/>
</dbReference>
<accession>A0A3P7NYE6</accession>
<dbReference type="EMBL" id="UYRU01100942">
    <property type="protein sequence ID" value="VDN41268.1"/>
    <property type="molecule type" value="Genomic_DNA"/>
</dbReference>
<reference evidence="9 10" key="1">
    <citation type="submission" date="2018-11" db="EMBL/GenBank/DDBJ databases">
        <authorList>
            <consortium name="Pathogen Informatics"/>
        </authorList>
    </citation>
    <scope>NUCLEOTIDE SEQUENCE [LARGE SCALE GENOMIC DNA]</scope>
</reference>
<proteinExistence type="inferred from homology"/>
<keyword evidence="2 6" id="KW-0547">Nucleotide-binding</keyword>